<protein>
    <submittedName>
        <fullName evidence="3">CAP domain-containing protein</fullName>
    </submittedName>
</protein>
<sequence length="284" mass="30247">MRRLIPVLGLLTIAVLAAGPAAAQSQGSQGLTQGLSDVRASGCGGRAGVPQPLREVPALSDVARRLAQGRSAEEAMREAGYRANRWVQMSLGGYGSVPALVDAVSSRYCDSLLDPGLEEVGIHRQGQRTWIVLANPFSPPEAARSDEVSREVLALVNQARSQPRRCGSESFPAAGSLQWSPALHRAAEVHARDMARHGFLGHTGSDGSKVGQRATRAGFDWRDVGENVAAGQQTARAVVQGWLNSPEHCANLMHGPFTHMGVAFAVDEASRGGIYWAQVFGRPR</sequence>
<gene>
    <name evidence="3" type="ORF">JI739_23820</name>
</gene>
<evidence type="ECO:0000313" key="3">
    <source>
        <dbReference type="EMBL" id="MBL0423385.1"/>
    </source>
</evidence>
<feature type="chain" id="PRO_5037576573" evidence="1">
    <location>
        <begin position="24"/>
        <end position="284"/>
    </location>
</feature>
<dbReference type="EMBL" id="JAEQNA010000015">
    <property type="protein sequence ID" value="MBL0423385.1"/>
    <property type="molecule type" value="Genomic_DNA"/>
</dbReference>
<dbReference type="PANTHER" id="PTHR31157:SF1">
    <property type="entry name" value="SCP DOMAIN-CONTAINING PROTEIN"/>
    <property type="match status" value="1"/>
</dbReference>
<reference evidence="3" key="1">
    <citation type="submission" date="2021-01" db="EMBL/GenBank/DDBJ databases">
        <title>Ramlibacter sp. strain AW1 16S ribosomal RNA gene Genome sequencing and assembly.</title>
        <authorList>
            <person name="Kang M."/>
        </authorList>
    </citation>
    <scope>NUCLEOTIDE SEQUENCE</scope>
    <source>
        <strain evidence="3">AW1</strain>
    </source>
</reference>
<dbReference type="InterPro" id="IPR035940">
    <property type="entry name" value="CAP_sf"/>
</dbReference>
<dbReference type="Gene3D" id="3.40.33.10">
    <property type="entry name" value="CAP"/>
    <property type="match status" value="1"/>
</dbReference>
<evidence type="ECO:0000256" key="1">
    <source>
        <dbReference type="SAM" id="SignalP"/>
    </source>
</evidence>
<feature type="signal peptide" evidence="1">
    <location>
        <begin position="1"/>
        <end position="23"/>
    </location>
</feature>
<dbReference type="Pfam" id="PF00188">
    <property type="entry name" value="CAP"/>
    <property type="match status" value="1"/>
</dbReference>
<dbReference type="SUPFAM" id="SSF55797">
    <property type="entry name" value="PR-1-like"/>
    <property type="match status" value="1"/>
</dbReference>
<keyword evidence="4" id="KW-1185">Reference proteome</keyword>
<organism evidence="3 4">
    <name type="scientific">Ramlibacter aurantiacus</name>
    <dbReference type="NCBI Taxonomy" id="2801330"/>
    <lineage>
        <taxon>Bacteria</taxon>
        <taxon>Pseudomonadati</taxon>
        <taxon>Pseudomonadota</taxon>
        <taxon>Betaproteobacteria</taxon>
        <taxon>Burkholderiales</taxon>
        <taxon>Comamonadaceae</taxon>
        <taxon>Ramlibacter</taxon>
    </lineage>
</organism>
<dbReference type="RefSeq" id="WP_201686522.1">
    <property type="nucleotide sequence ID" value="NZ_JAEQNA010000015.1"/>
</dbReference>
<dbReference type="InterPro" id="IPR014044">
    <property type="entry name" value="CAP_dom"/>
</dbReference>
<dbReference type="CDD" id="cd05379">
    <property type="entry name" value="CAP_bacterial"/>
    <property type="match status" value="1"/>
</dbReference>
<comment type="caution">
    <text evidence="3">The sequence shown here is derived from an EMBL/GenBank/DDBJ whole genome shotgun (WGS) entry which is preliminary data.</text>
</comment>
<evidence type="ECO:0000259" key="2">
    <source>
        <dbReference type="Pfam" id="PF00188"/>
    </source>
</evidence>
<name>A0A936ZTK5_9BURK</name>
<dbReference type="AlphaFoldDB" id="A0A936ZTK5"/>
<keyword evidence="1" id="KW-0732">Signal</keyword>
<dbReference type="PANTHER" id="PTHR31157">
    <property type="entry name" value="SCP DOMAIN-CONTAINING PROTEIN"/>
    <property type="match status" value="1"/>
</dbReference>
<dbReference type="Proteomes" id="UP000613011">
    <property type="component" value="Unassembled WGS sequence"/>
</dbReference>
<feature type="domain" description="SCP" evidence="2">
    <location>
        <begin position="154"/>
        <end position="280"/>
    </location>
</feature>
<evidence type="ECO:0000313" key="4">
    <source>
        <dbReference type="Proteomes" id="UP000613011"/>
    </source>
</evidence>
<accession>A0A936ZTK5</accession>
<proteinExistence type="predicted"/>